<dbReference type="Proteomes" id="UP000299102">
    <property type="component" value="Unassembled WGS sequence"/>
</dbReference>
<name>A0A4C1ZBJ4_EUMVA</name>
<comment type="caution">
    <text evidence="1">The sequence shown here is derived from an EMBL/GenBank/DDBJ whole genome shotgun (WGS) entry which is preliminary data.</text>
</comment>
<keyword evidence="2" id="KW-1185">Reference proteome</keyword>
<dbReference type="AlphaFoldDB" id="A0A4C1ZBJ4"/>
<evidence type="ECO:0000313" key="1">
    <source>
        <dbReference type="EMBL" id="GBP84309.1"/>
    </source>
</evidence>
<dbReference type="EMBL" id="BGZK01001670">
    <property type="protein sequence ID" value="GBP84309.1"/>
    <property type="molecule type" value="Genomic_DNA"/>
</dbReference>
<reference evidence="1 2" key="1">
    <citation type="journal article" date="2019" name="Commun. Biol.">
        <title>The bagworm genome reveals a unique fibroin gene that provides high tensile strength.</title>
        <authorList>
            <person name="Kono N."/>
            <person name="Nakamura H."/>
            <person name="Ohtoshi R."/>
            <person name="Tomita M."/>
            <person name="Numata K."/>
            <person name="Arakawa K."/>
        </authorList>
    </citation>
    <scope>NUCLEOTIDE SEQUENCE [LARGE SCALE GENOMIC DNA]</scope>
</reference>
<sequence>MNLLGRPVSESSGGLPNILSSNFRPSDVLLLLKRPAMHGASSEMGNVSKGRECCKKYLRDRRRAGRRPPVGISSGWRSRPIISSGGVRRRHKDLVRSAYDADGLPVPPGGAIQGVSYQRKVVTATHGHSQRQRSHKCFTSVLGRNSISDGEANTLMKRKCGDKSGSVVMEKEVDRC</sequence>
<organism evidence="1 2">
    <name type="scientific">Eumeta variegata</name>
    <name type="common">Bagworm moth</name>
    <name type="synonym">Eumeta japonica</name>
    <dbReference type="NCBI Taxonomy" id="151549"/>
    <lineage>
        <taxon>Eukaryota</taxon>
        <taxon>Metazoa</taxon>
        <taxon>Ecdysozoa</taxon>
        <taxon>Arthropoda</taxon>
        <taxon>Hexapoda</taxon>
        <taxon>Insecta</taxon>
        <taxon>Pterygota</taxon>
        <taxon>Neoptera</taxon>
        <taxon>Endopterygota</taxon>
        <taxon>Lepidoptera</taxon>
        <taxon>Glossata</taxon>
        <taxon>Ditrysia</taxon>
        <taxon>Tineoidea</taxon>
        <taxon>Psychidae</taxon>
        <taxon>Oiketicinae</taxon>
        <taxon>Eumeta</taxon>
    </lineage>
</organism>
<evidence type="ECO:0000313" key="2">
    <source>
        <dbReference type="Proteomes" id="UP000299102"/>
    </source>
</evidence>
<accession>A0A4C1ZBJ4</accession>
<gene>
    <name evidence="1" type="ORF">EVAR_103597_1</name>
</gene>
<protein>
    <submittedName>
        <fullName evidence="1">Uncharacterized protein</fullName>
    </submittedName>
</protein>
<proteinExistence type="predicted"/>